<proteinExistence type="predicted"/>
<dbReference type="EMBL" id="JAUOPB010000004">
    <property type="protein sequence ID" value="MDO6422219.1"/>
    <property type="molecule type" value="Genomic_DNA"/>
</dbReference>
<keyword evidence="1" id="KW-0472">Membrane</keyword>
<evidence type="ECO:0000313" key="3">
    <source>
        <dbReference type="Proteomes" id="UP001169760"/>
    </source>
</evidence>
<dbReference type="AlphaFoldDB" id="A0AAW7X3R6"/>
<protein>
    <submittedName>
        <fullName evidence="2">Uncharacterized protein</fullName>
    </submittedName>
</protein>
<comment type="caution">
    <text evidence="2">The sequence shown here is derived from an EMBL/GenBank/DDBJ whole genome shotgun (WGS) entry which is preliminary data.</text>
</comment>
<organism evidence="2 3">
    <name type="scientific">Saccharophagus degradans</name>
    <dbReference type="NCBI Taxonomy" id="86304"/>
    <lineage>
        <taxon>Bacteria</taxon>
        <taxon>Pseudomonadati</taxon>
        <taxon>Pseudomonadota</taxon>
        <taxon>Gammaproteobacteria</taxon>
        <taxon>Cellvibrionales</taxon>
        <taxon>Cellvibrionaceae</taxon>
        <taxon>Saccharophagus</taxon>
    </lineage>
</organism>
<reference evidence="2" key="1">
    <citation type="submission" date="2023-07" db="EMBL/GenBank/DDBJ databases">
        <title>Genome content predicts the carbon catabolic preferences of heterotrophic bacteria.</title>
        <authorList>
            <person name="Gralka M."/>
        </authorList>
    </citation>
    <scope>NUCLEOTIDE SEQUENCE</scope>
    <source>
        <strain evidence="2">I3M17_2</strain>
    </source>
</reference>
<evidence type="ECO:0000256" key="1">
    <source>
        <dbReference type="SAM" id="Phobius"/>
    </source>
</evidence>
<name>A0AAW7X3R6_9GAMM</name>
<sequence>MTAPSNNNDHTPISPAVYATPTSDLEPEYACEYQILARLKRQQSFLLCVFFALVIPPFIFWAIWASGFPRIPMFAFLIPSVIAGFTIKFLARPFSMVARIIPSLIVAGIVALAFTLQQITVYSFFMPFFSFLICLAVSRRMLSFEEEAVLYKVRLGKLK</sequence>
<keyword evidence="1" id="KW-0812">Transmembrane</keyword>
<accession>A0AAW7X3R6</accession>
<keyword evidence="1" id="KW-1133">Transmembrane helix</keyword>
<evidence type="ECO:0000313" key="2">
    <source>
        <dbReference type="EMBL" id="MDO6422219.1"/>
    </source>
</evidence>
<feature type="transmembrane region" description="Helical" evidence="1">
    <location>
        <begin position="45"/>
        <end position="65"/>
    </location>
</feature>
<gene>
    <name evidence="2" type="ORF">Q4521_07020</name>
</gene>
<feature type="transmembrane region" description="Helical" evidence="1">
    <location>
        <begin position="122"/>
        <end position="142"/>
    </location>
</feature>
<feature type="transmembrane region" description="Helical" evidence="1">
    <location>
        <begin position="71"/>
        <end position="90"/>
    </location>
</feature>
<dbReference type="RefSeq" id="WP_216062445.1">
    <property type="nucleotide sequence ID" value="NZ_JAHKPP010000002.1"/>
</dbReference>
<dbReference type="Proteomes" id="UP001169760">
    <property type="component" value="Unassembled WGS sequence"/>
</dbReference>
<feature type="transmembrane region" description="Helical" evidence="1">
    <location>
        <begin position="97"/>
        <end position="116"/>
    </location>
</feature>